<dbReference type="AlphaFoldDB" id="A0A5M9JTW8"/>
<proteinExistence type="predicted"/>
<evidence type="ECO:0000313" key="2">
    <source>
        <dbReference type="Proteomes" id="UP000322873"/>
    </source>
</evidence>
<name>A0A5M9JTW8_MONFR</name>
<sequence length="92" mass="10756">MQEWYTLLHSYTATQLHKYSLQWDETIRSQLLSQKSEEHSRSPEIPYSTVELRGIQTGQELEPIPVVPKVPGLPPVFYTKNFRLWHCALTNS</sequence>
<gene>
    <name evidence="1" type="ORF">EYC84_003520</name>
</gene>
<accession>A0A5M9JTW8</accession>
<reference evidence="1 2" key="1">
    <citation type="submission" date="2019-06" db="EMBL/GenBank/DDBJ databases">
        <title>Genome Sequence of the Brown Rot Fungal Pathogen Monilinia fructicola.</title>
        <authorList>
            <person name="De Miccolis Angelini R.M."/>
            <person name="Landi L."/>
            <person name="Abate D."/>
            <person name="Pollastro S."/>
            <person name="Romanazzi G."/>
            <person name="Faretra F."/>
        </authorList>
    </citation>
    <scope>NUCLEOTIDE SEQUENCE [LARGE SCALE GENOMIC DNA]</scope>
    <source>
        <strain evidence="1 2">Mfrc123</strain>
    </source>
</reference>
<dbReference type="EMBL" id="VICG01000004">
    <property type="protein sequence ID" value="KAA8572974.1"/>
    <property type="molecule type" value="Genomic_DNA"/>
</dbReference>
<comment type="caution">
    <text evidence="1">The sequence shown here is derived from an EMBL/GenBank/DDBJ whole genome shotgun (WGS) entry which is preliminary data.</text>
</comment>
<dbReference type="Proteomes" id="UP000322873">
    <property type="component" value="Unassembled WGS sequence"/>
</dbReference>
<protein>
    <submittedName>
        <fullName evidence="1">Uncharacterized protein</fullName>
    </submittedName>
</protein>
<organism evidence="1 2">
    <name type="scientific">Monilinia fructicola</name>
    <name type="common">Brown rot fungus</name>
    <name type="synonym">Ciboria fructicola</name>
    <dbReference type="NCBI Taxonomy" id="38448"/>
    <lineage>
        <taxon>Eukaryota</taxon>
        <taxon>Fungi</taxon>
        <taxon>Dikarya</taxon>
        <taxon>Ascomycota</taxon>
        <taxon>Pezizomycotina</taxon>
        <taxon>Leotiomycetes</taxon>
        <taxon>Helotiales</taxon>
        <taxon>Sclerotiniaceae</taxon>
        <taxon>Monilinia</taxon>
    </lineage>
</organism>
<evidence type="ECO:0000313" key="1">
    <source>
        <dbReference type="EMBL" id="KAA8572974.1"/>
    </source>
</evidence>
<keyword evidence="2" id="KW-1185">Reference proteome</keyword>